<feature type="compositionally biased region" description="Polar residues" evidence="1">
    <location>
        <begin position="46"/>
        <end position="56"/>
    </location>
</feature>
<feature type="region of interest" description="Disordered" evidence="1">
    <location>
        <begin position="221"/>
        <end position="390"/>
    </location>
</feature>
<protein>
    <submittedName>
        <fullName evidence="2">Uncharacterized protein</fullName>
    </submittedName>
</protein>
<feature type="compositionally biased region" description="Basic and acidic residues" evidence="1">
    <location>
        <begin position="119"/>
        <end position="132"/>
    </location>
</feature>
<feature type="compositionally biased region" description="Basic and acidic residues" evidence="1">
    <location>
        <begin position="58"/>
        <end position="78"/>
    </location>
</feature>
<dbReference type="InterPro" id="IPR018809">
    <property type="entry name" value="DUF2406"/>
</dbReference>
<sequence>MASQAQQHHQHQQYQRHQQHQQPSLQYSQPTAEQQYGGQAKPRTYSIHSQRTYRSSGSKHDFHETHEEKEAKRLHSKADPTLAMNEAEPSMVAAMKPDSTKASIRSMQHRDPWGNPIADPDKSNPTRNRWERPLDTIRSFEAAIDGGYQRKSLYRADTDSAATWNRRNSYNPLAQPRLPQDSYHGSRPVSYRAESQSAVPTPAVARASYYDMQNAGASNYDRAIGNRRMSRDRGPKSMSDSHYQVYGREPGVYPMPHKDRSYETVTSAAPSGHSDPAGYQTDPTSSENSSIDRISPAKRNEPINDYGIGFSQSQGYEVPGFTVSNPNRNHPLPPPPPPHDNTQATARPTAFRKGSLLRRQPTQESSNVTNMNNNSDKRKSWFGRRFSKGG</sequence>
<feature type="compositionally biased region" description="Basic residues" evidence="1">
    <location>
        <begin position="380"/>
        <end position="390"/>
    </location>
</feature>
<proteinExistence type="predicted"/>
<dbReference type="AlphaFoldDB" id="A0A9P7N8W6"/>
<dbReference type="PANTHER" id="PTHR28186">
    <property type="entry name" value="MEIOTICALLY UP-REGULATED GENE 9 PROTEIN"/>
    <property type="match status" value="1"/>
</dbReference>
<feature type="compositionally biased region" description="Polar residues" evidence="1">
    <location>
        <begin position="360"/>
        <end position="374"/>
    </location>
</feature>
<evidence type="ECO:0000313" key="2">
    <source>
        <dbReference type="EMBL" id="KAG6002542.1"/>
    </source>
</evidence>
<feature type="compositionally biased region" description="Polar residues" evidence="1">
    <location>
        <begin position="281"/>
        <end position="292"/>
    </location>
</feature>
<organism evidence="2 3">
    <name type="scientific">Claviceps pusilla</name>
    <dbReference type="NCBI Taxonomy" id="123648"/>
    <lineage>
        <taxon>Eukaryota</taxon>
        <taxon>Fungi</taxon>
        <taxon>Dikarya</taxon>
        <taxon>Ascomycota</taxon>
        <taxon>Pezizomycotina</taxon>
        <taxon>Sordariomycetes</taxon>
        <taxon>Hypocreomycetidae</taxon>
        <taxon>Hypocreales</taxon>
        <taxon>Clavicipitaceae</taxon>
        <taxon>Claviceps</taxon>
    </lineage>
</organism>
<keyword evidence="3" id="KW-1185">Reference proteome</keyword>
<accession>A0A9P7N8W6</accession>
<evidence type="ECO:0000313" key="3">
    <source>
        <dbReference type="Proteomes" id="UP000748025"/>
    </source>
</evidence>
<evidence type="ECO:0000256" key="1">
    <source>
        <dbReference type="SAM" id="MobiDB-lite"/>
    </source>
</evidence>
<gene>
    <name evidence="2" type="ORF">E4U43_001101</name>
</gene>
<dbReference type="EMBL" id="SRPW01001339">
    <property type="protein sequence ID" value="KAG6002542.1"/>
    <property type="molecule type" value="Genomic_DNA"/>
</dbReference>
<comment type="caution">
    <text evidence="2">The sequence shown here is derived from an EMBL/GenBank/DDBJ whole genome shotgun (WGS) entry which is preliminary data.</text>
</comment>
<name>A0A9P7N8W6_9HYPO</name>
<dbReference type="Proteomes" id="UP000748025">
    <property type="component" value="Unassembled WGS sequence"/>
</dbReference>
<feature type="region of interest" description="Disordered" evidence="1">
    <location>
        <begin position="1"/>
        <end position="81"/>
    </location>
</feature>
<feature type="region of interest" description="Disordered" evidence="1">
    <location>
        <begin position="96"/>
        <end position="132"/>
    </location>
</feature>
<reference evidence="2" key="1">
    <citation type="journal article" date="2020" name="bioRxiv">
        <title>Whole genome comparisons of ergot fungi reveals the divergence and evolution of species within the genus Claviceps are the result of varying mechanisms driving genome evolution and host range expansion.</title>
        <authorList>
            <person name="Wyka S.A."/>
            <person name="Mondo S.J."/>
            <person name="Liu M."/>
            <person name="Dettman J."/>
            <person name="Nalam V."/>
            <person name="Broders K.D."/>
        </authorList>
    </citation>
    <scope>NUCLEOTIDE SEQUENCE</scope>
    <source>
        <strain evidence="2">CCC 602</strain>
    </source>
</reference>
<dbReference type="OrthoDB" id="5330253at2759"/>
<feature type="compositionally biased region" description="Low complexity" evidence="1">
    <location>
        <begin position="1"/>
        <end position="22"/>
    </location>
</feature>
<feature type="region of interest" description="Disordered" evidence="1">
    <location>
        <begin position="166"/>
        <end position="201"/>
    </location>
</feature>
<dbReference type="PANTHER" id="PTHR28186:SF1">
    <property type="entry name" value="MEIOTICALLY UP-REGULATED GENE 9 PROTEIN"/>
    <property type="match status" value="1"/>
</dbReference>
<feature type="compositionally biased region" description="Polar residues" evidence="1">
    <location>
        <begin position="23"/>
        <end position="37"/>
    </location>
</feature>
<dbReference type="Pfam" id="PF10295">
    <property type="entry name" value="DUF2406"/>
    <property type="match status" value="1"/>
</dbReference>